<keyword evidence="9" id="KW-1185">Reference proteome</keyword>
<dbReference type="OrthoDB" id="1405595at2759"/>
<evidence type="ECO:0000259" key="7">
    <source>
        <dbReference type="Pfam" id="PF04082"/>
    </source>
</evidence>
<dbReference type="PANTHER" id="PTHR40626">
    <property type="entry name" value="MIP31509P"/>
    <property type="match status" value="1"/>
</dbReference>
<dbReference type="AlphaFoldDB" id="A0A0U5GNS3"/>
<dbReference type="OMA" id="EIHIWIA"/>
<sequence>MAGTEIYGHVQGIPEQASESLHRFYMSQHVEPTSVAITQRILHAFVELYFEYFNPQFPFLHPSRLEDPELPWILLLATAAVGSQYSEIQGAEQYSVALCDLLARAVESTVDAENIVTAQSVFLLHILWMFSGSHQDKIILQRKRSILVTLCWALLGKADKRTNSMPVEPGPEKEWQDWLSAESRIRLVTCCLNVWDLFSLVPHSSFASATLHDNSRVRKLCGSVEMRETGRHIKGLCLVEHQADQRRGHSDQEWARLMLECQPFASKVILLELFIDERSIARQLCSSQLLRSSFTSHLSTLGQGSVHAEVNPAMLGLDISKSESNYLDTAISLLADVIPDGCATIFHVLAILRRVPLETLHSATGWQTDEEQMLESKTRLKDFFLQSGARARECLWHAAYIFKTTRNCRRFACYDALSLMVAICYIYCYSELCMAVTQSSAQMLPASDGAPRGQARPSVVRLDQLHEKSAIERWIESGADSIVHLTGVGLLDGSDQCVRFLRDVEKTLSSQIAWRGFSLALAGSFAQLRRGEMPTRKDSNED</sequence>
<evidence type="ECO:0000313" key="9">
    <source>
        <dbReference type="Proteomes" id="UP000054771"/>
    </source>
</evidence>
<evidence type="ECO:0000313" key="8">
    <source>
        <dbReference type="EMBL" id="CEN60392.1"/>
    </source>
</evidence>
<dbReference type="EMBL" id="CDMC01000002">
    <property type="protein sequence ID" value="CEN60392.1"/>
    <property type="molecule type" value="Genomic_DNA"/>
</dbReference>
<name>A0A0U5GNS3_ASPCI</name>
<evidence type="ECO:0000256" key="5">
    <source>
        <dbReference type="ARBA" id="ARBA00022833"/>
    </source>
</evidence>
<dbReference type="Pfam" id="PF04082">
    <property type="entry name" value="Fungal_trans"/>
    <property type="match status" value="1"/>
</dbReference>
<evidence type="ECO:0000256" key="4">
    <source>
        <dbReference type="ARBA" id="ARBA00022771"/>
    </source>
</evidence>
<comment type="subcellular location">
    <subcellularLocation>
        <location evidence="1">Nucleus</location>
    </subcellularLocation>
</comment>
<protein>
    <recommendedName>
        <fullName evidence="7">Xylanolytic transcriptional activator regulatory domain-containing protein</fullName>
    </recommendedName>
</protein>
<evidence type="ECO:0000256" key="3">
    <source>
        <dbReference type="ARBA" id="ARBA00022737"/>
    </source>
</evidence>
<reference evidence="9" key="1">
    <citation type="journal article" date="2016" name="Genome Announc.">
        <title>Draft genome sequences of fungus Aspergillus calidoustus.</title>
        <authorList>
            <person name="Horn F."/>
            <person name="Linde J."/>
            <person name="Mattern D.J."/>
            <person name="Walther G."/>
            <person name="Guthke R."/>
            <person name="Scherlach K."/>
            <person name="Martin K."/>
            <person name="Brakhage A.A."/>
            <person name="Petzke L."/>
            <person name="Valiante V."/>
        </authorList>
    </citation>
    <scope>NUCLEOTIDE SEQUENCE [LARGE SCALE GENOMIC DNA]</scope>
    <source>
        <strain evidence="9">SF006504</strain>
    </source>
</reference>
<keyword evidence="4" id="KW-0863">Zinc-finger</keyword>
<accession>A0A0U5GNS3</accession>
<dbReference type="PANTHER" id="PTHR40626:SF11">
    <property type="entry name" value="ZINC FINGER PROTEIN YPR022C"/>
    <property type="match status" value="1"/>
</dbReference>
<feature type="domain" description="Xylanolytic transcriptional activator regulatory" evidence="7">
    <location>
        <begin position="47"/>
        <end position="192"/>
    </location>
</feature>
<dbReference type="GO" id="GO:0000978">
    <property type="term" value="F:RNA polymerase II cis-regulatory region sequence-specific DNA binding"/>
    <property type="evidence" value="ECO:0007669"/>
    <property type="project" value="InterPro"/>
</dbReference>
<organism evidence="8 9">
    <name type="scientific">Aspergillus calidoustus</name>
    <dbReference type="NCBI Taxonomy" id="454130"/>
    <lineage>
        <taxon>Eukaryota</taxon>
        <taxon>Fungi</taxon>
        <taxon>Dikarya</taxon>
        <taxon>Ascomycota</taxon>
        <taxon>Pezizomycotina</taxon>
        <taxon>Eurotiomycetes</taxon>
        <taxon>Eurotiomycetidae</taxon>
        <taxon>Eurotiales</taxon>
        <taxon>Aspergillaceae</taxon>
        <taxon>Aspergillus</taxon>
        <taxon>Aspergillus subgen. Nidulantes</taxon>
    </lineage>
</organism>
<evidence type="ECO:0000256" key="1">
    <source>
        <dbReference type="ARBA" id="ARBA00004123"/>
    </source>
</evidence>
<dbReference type="GO" id="GO:0005634">
    <property type="term" value="C:nucleus"/>
    <property type="evidence" value="ECO:0007669"/>
    <property type="project" value="UniProtKB-SubCell"/>
</dbReference>
<dbReference type="GO" id="GO:0000981">
    <property type="term" value="F:DNA-binding transcription factor activity, RNA polymerase II-specific"/>
    <property type="evidence" value="ECO:0007669"/>
    <property type="project" value="InterPro"/>
</dbReference>
<dbReference type="InterPro" id="IPR051059">
    <property type="entry name" value="VerF-like"/>
</dbReference>
<evidence type="ECO:0000256" key="2">
    <source>
        <dbReference type="ARBA" id="ARBA00022723"/>
    </source>
</evidence>
<keyword evidence="2" id="KW-0479">Metal-binding</keyword>
<dbReference type="GO" id="GO:0008270">
    <property type="term" value="F:zinc ion binding"/>
    <property type="evidence" value="ECO:0007669"/>
    <property type="project" value="UniProtKB-KW"/>
</dbReference>
<dbReference type="GO" id="GO:0006351">
    <property type="term" value="P:DNA-templated transcription"/>
    <property type="evidence" value="ECO:0007669"/>
    <property type="project" value="InterPro"/>
</dbReference>
<proteinExistence type="predicted"/>
<dbReference type="Proteomes" id="UP000054771">
    <property type="component" value="Unassembled WGS sequence"/>
</dbReference>
<keyword evidence="5" id="KW-0862">Zinc</keyword>
<dbReference type="InterPro" id="IPR007219">
    <property type="entry name" value="XnlR_reg_dom"/>
</dbReference>
<dbReference type="CDD" id="cd12148">
    <property type="entry name" value="fungal_TF_MHR"/>
    <property type="match status" value="1"/>
</dbReference>
<keyword evidence="3" id="KW-0677">Repeat</keyword>
<keyword evidence="6" id="KW-0539">Nucleus</keyword>
<evidence type="ECO:0000256" key="6">
    <source>
        <dbReference type="ARBA" id="ARBA00023242"/>
    </source>
</evidence>
<dbReference type="STRING" id="454130.A0A0U5GNS3"/>
<gene>
    <name evidence="8" type="ORF">ASPCAL02832</name>
</gene>
<dbReference type="GO" id="GO:0000785">
    <property type="term" value="C:chromatin"/>
    <property type="evidence" value="ECO:0007669"/>
    <property type="project" value="TreeGrafter"/>
</dbReference>